<dbReference type="KEGG" id="ssg:Selsp_0739"/>
<feature type="transmembrane region" description="Helical" evidence="1">
    <location>
        <begin position="27"/>
        <end position="49"/>
    </location>
</feature>
<reference evidence="2 5" key="2">
    <citation type="submission" date="2011-04" db="EMBL/GenBank/DDBJ databases">
        <title>The complete genome of Selenomonas sputigena DSM 20758.</title>
        <authorList>
            <consortium name="US DOE Joint Genome Institute (JGI-PGF)"/>
            <person name="Lucas S."/>
            <person name="Copeland A."/>
            <person name="Lapidus A."/>
            <person name="Bruce D."/>
            <person name="Goodwin L."/>
            <person name="Pitluck S."/>
            <person name="Peters L."/>
            <person name="Kyrpides N."/>
            <person name="Mavromatis K."/>
            <person name="Ivanova N."/>
            <person name="Ovchinnikova G."/>
            <person name="Teshima H."/>
            <person name="Detter J.C."/>
            <person name="Tapia R."/>
            <person name="Han C."/>
            <person name="Land M."/>
            <person name="Hauser L."/>
            <person name="Markowitz V."/>
            <person name="Cheng J.-F."/>
            <person name="Hugenholtz P."/>
            <person name="Woyke T."/>
            <person name="Wu D."/>
            <person name="Gronow S."/>
            <person name="Wellnitz S."/>
            <person name="Schneider S."/>
            <person name="Klenk H.-P."/>
            <person name="Eisen J.A."/>
        </authorList>
    </citation>
    <scope>NUCLEOTIDE SEQUENCE [LARGE SCALE GENOMIC DNA]</scope>
    <source>
        <strain evidence="2">ATCC 35185</strain>
        <strain evidence="5">ATCC 35185 / DSM 20758 / VPI D19B-28</strain>
    </source>
</reference>
<dbReference type="STRING" id="546271.Selsp_0739"/>
<dbReference type="EMBL" id="CP002637">
    <property type="protein sequence ID" value="AEB99705.1"/>
    <property type="molecule type" value="Genomic_DNA"/>
</dbReference>
<organism evidence="3 4">
    <name type="scientific">Selenomonas sputigena (strain ATCC 35185 / DSM 20758 / CCUG 44933 / VPI D19B-28)</name>
    <dbReference type="NCBI Taxonomy" id="546271"/>
    <lineage>
        <taxon>Bacteria</taxon>
        <taxon>Bacillati</taxon>
        <taxon>Bacillota</taxon>
        <taxon>Negativicutes</taxon>
        <taxon>Selenomonadales</taxon>
        <taxon>Selenomonadaceae</taxon>
        <taxon>Selenomonas</taxon>
    </lineage>
</organism>
<dbReference type="Proteomes" id="UP000003505">
    <property type="component" value="Unassembled WGS sequence"/>
</dbReference>
<protein>
    <submittedName>
        <fullName evidence="3">Uncharacterized protein</fullName>
    </submittedName>
</protein>
<reference evidence="3 4" key="1">
    <citation type="submission" date="2009-09" db="EMBL/GenBank/DDBJ databases">
        <authorList>
            <person name="Weinstock G."/>
            <person name="Sodergren E."/>
            <person name="Clifton S."/>
            <person name="Fulton L."/>
            <person name="Fulton B."/>
            <person name="Courtney L."/>
            <person name="Fronick C."/>
            <person name="Harrison M."/>
            <person name="Strong C."/>
            <person name="Farmer C."/>
            <person name="Delahaunty K."/>
            <person name="Markovic C."/>
            <person name="Hall O."/>
            <person name="Minx P."/>
            <person name="Tomlinson C."/>
            <person name="Mitreva M."/>
            <person name="Nelson J."/>
            <person name="Hou S."/>
            <person name="Wollam A."/>
            <person name="Pepin K.H."/>
            <person name="Johnson M."/>
            <person name="Bhonagiri V."/>
            <person name="Nash W.E."/>
            <person name="Warren W."/>
            <person name="Chinwalla A."/>
            <person name="Mardis E.R."/>
            <person name="Wilson R.K."/>
        </authorList>
    </citation>
    <scope>NUCLEOTIDE SEQUENCE [LARGE SCALE GENOMIC DNA]</scope>
    <source>
        <strain evidence="3">ATCC 35185</strain>
        <strain evidence="4">ATCC 35185 / DSM 20758 / VPI D19B-28</strain>
    </source>
</reference>
<evidence type="ECO:0000313" key="2">
    <source>
        <dbReference type="EMBL" id="AEB99705.1"/>
    </source>
</evidence>
<name>C9LWC8_SELS3</name>
<dbReference type="Proteomes" id="UP000011124">
    <property type="component" value="Chromosome"/>
</dbReference>
<accession>C9LWC8</accession>
<dbReference type="EMBL" id="ACKP02000042">
    <property type="protein sequence ID" value="EEX76825.1"/>
    <property type="molecule type" value="Genomic_DNA"/>
</dbReference>
<proteinExistence type="predicted"/>
<evidence type="ECO:0000313" key="4">
    <source>
        <dbReference type="Proteomes" id="UP000003505"/>
    </source>
</evidence>
<dbReference type="AlphaFoldDB" id="C9LWC8"/>
<keyword evidence="5" id="KW-1185">Reference proteome</keyword>
<keyword evidence="1" id="KW-0812">Transmembrane</keyword>
<keyword evidence="1" id="KW-1133">Transmembrane helix</keyword>
<sequence length="50" mass="5672">MKRLLGYARAIRQYLATEKGAYDFYDAVRAVFVIFLSMAAALALTFFLFG</sequence>
<dbReference type="RefSeq" id="WP_006193084.1">
    <property type="nucleotide sequence ID" value="NC_015437.1"/>
</dbReference>
<evidence type="ECO:0000313" key="3">
    <source>
        <dbReference type="EMBL" id="EEX76825.1"/>
    </source>
</evidence>
<keyword evidence="1" id="KW-0472">Membrane</keyword>
<evidence type="ECO:0000256" key="1">
    <source>
        <dbReference type="SAM" id="Phobius"/>
    </source>
</evidence>
<gene>
    <name evidence="2" type="ordered locus">Selsp_0739</name>
    <name evidence="3" type="ORF">SELSPUOL_01782</name>
</gene>
<dbReference type="HOGENOM" id="CLU_213287_0_0_9"/>
<evidence type="ECO:0000313" key="5">
    <source>
        <dbReference type="Proteomes" id="UP000011124"/>
    </source>
</evidence>